<keyword evidence="1" id="KW-0175">Coiled coil</keyword>
<keyword evidence="4" id="KW-1185">Reference proteome</keyword>
<feature type="coiled-coil region" evidence="1">
    <location>
        <begin position="331"/>
        <end position="390"/>
    </location>
</feature>
<dbReference type="EMBL" id="JH767160">
    <property type="protein sequence ID" value="EQC33139.1"/>
    <property type="molecule type" value="Genomic_DNA"/>
</dbReference>
<dbReference type="eggNOG" id="ENOG502S0CZ">
    <property type="taxonomic scope" value="Eukaryota"/>
</dbReference>
<feature type="region of interest" description="Disordered" evidence="2">
    <location>
        <begin position="1"/>
        <end position="38"/>
    </location>
</feature>
<reference evidence="3 4" key="1">
    <citation type="submission" date="2012-04" db="EMBL/GenBank/DDBJ databases">
        <title>The Genome Sequence of Saprolegnia declina VS20.</title>
        <authorList>
            <consortium name="The Broad Institute Genome Sequencing Platform"/>
            <person name="Russ C."/>
            <person name="Nusbaum C."/>
            <person name="Tyler B."/>
            <person name="van West P."/>
            <person name="Dieguez-Uribeondo J."/>
            <person name="de Bruijn I."/>
            <person name="Tripathy S."/>
            <person name="Jiang R."/>
            <person name="Young S.K."/>
            <person name="Zeng Q."/>
            <person name="Gargeya S."/>
            <person name="Fitzgerald M."/>
            <person name="Haas B."/>
            <person name="Abouelleil A."/>
            <person name="Alvarado L."/>
            <person name="Arachchi H.M."/>
            <person name="Berlin A."/>
            <person name="Chapman S.B."/>
            <person name="Goldberg J."/>
            <person name="Griggs A."/>
            <person name="Gujja S."/>
            <person name="Hansen M."/>
            <person name="Howarth C."/>
            <person name="Imamovic A."/>
            <person name="Larimer J."/>
            <person name="McCowen C."/>
            <person name="Montmayeur A."/>
            <person name="Murphy C."/>
            <person name="Neiman D."/>
            <person name="Pearson M."/>
            <person name="Priest M."/>
            <person name="Roberts A."/>
            <person name="Saif S."/>
            <person name="Shea T."/>
            <person name="Sisk P."/>
            <person name="Sykes S."/>
            <person name="Wortman J."/>
            <person name="Nusbaum C."/>
            <person name="Birren B."/>
        </authorList>
    </citation>
    <scope>NUCLEOTIDE SEQUENCE [LARGE SCALE GENOMIC DNA]</scope>
    <source>
        <strain evidence="3 4">VS20</strain>
    </source>
</reference>
<evidence type="ECO:0000313" key="3">
    <source>
        <dbReference type="EMBL" id="EQC33139.1"/>
    </source>
</evidence>
<sequence>MSEPVDAAAKPAPSQPERAPSLKQRPAYIRTTERPPVGYLDTRSATVKKPSPTNDALLRESLQVQAEPSTCVTSATTQLKVLCRKFAVLSEKVKQEAKLREDAEREIKRLNTIIDGNASMVVSSTRSDTQIYIRSLQEELDHVKEELAITKDELAQAQMDLHAAKPRTAYAYQCDTSQVVDHQTKWDREQMQKIQDTLSCTINELQEELTAKDHQVDALRETSQRDKAKIKDLEHMLEAVEEQAHAAKETTAKAAQELRDAAALQSNDRHKLHLVQETVKEERSIKEALQHQIATLHQVNDALQRRCDTLVRRLKLNSTFATEAQTLKQQVLDAERDHEVLVKTIRELKNQHFDHVSDLKGTLHETQATNQELSKRILELETEMQALRSQNAIIADYSVHRGATHPLPYTSSATRPLSRPMPHPMSVPPVVDTPSRYRPSHFATEPRAPSLTDDGFRQPPMVQQQAQAQQQRGPEAIESRGPENEQPRSSAPTRGRPGAETDHSILRALKHRNKQLQERLQQEADATYQLEEEINLITSGYHSLLHNES</sequence>
<protein>
    <submittedName>
        <fullName evidence="3">Uncharacterized protein</fullName>
    </submittedName>
</protein>
<feature type="coiled-coil region" evidence="1">
    <location>
        <begin position="86"/>
        <end position="160"/>
    </location>
</feature>
<feature type="coiled-coil region" evidence="1">
    <location>
        <begin position="188"/>
        <end position="257"/>
    </location>
</feature>
<dbReference type="PANTHER" id="PTHR45615">
    <property type="entry name" value="MYOSIN HEAVY CHAIN, NON-MUSCLE"/>
    <property type="match status" value="1"/>
</dbReference>
<dbReference type="VEuPathDB" id="FungiDB:SDRG_09126"/>
<dbReference type="RefSeq" id="XP_008613262.1">
    <property type="nucleotide sequence ID" value="XM_008615040.1"/>
</dbReference>
<dbReference type="PANTHER" id="PTHR45615:SF80">
    <property type="entry name" value="GRIP DOMAIN-CONTAINING PROTEIN"/>
    <property type="match status" value="1"/>
</dbReference>
<evidence type="ECO:0000256" key="2">
    <source>
        <dbReference type="SAM" id="MobiDB-lite"/>
    </source>
</evidence>
<feature type="region of interest" description="Disordered" evidence="2">
    <location>
        <begin position="406"/>
        <end position="520"/>
    </location>
</feature>
<dbReference type="OMA" id="NMQRIHD"/>
<evidence type="ECO:0000313" key="4">
    <source>
        <dbReference type="Proteomes" id="UP000030762"/>
    </source>
</evidence>
<dbReference type="GeneID" id="19949853"/>
<dbReference type="AlphaFoldDB" id="T0Q5J7"/>
<organism evidence="3 4">
    <name type="scientific">Saprolegnia diclina (strain VS20)</name>
    <dbReference type="NCBI Taxonomy" id="1156394"/>
    <lineage>
        <taxon>Eukaryota</taxon>
        <taxon>Sar</taxon>
        <taxon>Stramenopiles</taxon>
        <taxon>Oomycota</taxon>
        <taxon>Saprolegniomycetes</taxon>
        <taxon>Saprolegniales</taxon>
        <taxon>Saprolegniaceae</taxon>
        <taxon>Saprolegnia</taxon>
    </lineage>
</organism>
<dbReference type="InParanoid" id="T0Q5J7"/>
<feature type="compositionally biased region" description="Basic and acidic residues" evidence="2">
    <location>
        <begin position="475"/>
        <end position="486"/>
    </location>
</feature>
<name>T0Q5J7_SAPDV</name>
<dbReference type="Proteomes" id="UP000030762">
    <property type="component" value="Unassembled WGS sequence"/>
</dbReference>
<evidence type="ECO:0000256" key="1">
    <source>
        <dbReference type="SAM" id="Coils"/>
    </source>
</evidence>
<accession>T0Q5J7</accession>
<dbReference type="STRING" id="1156394.T0Q5J7"/>
<proteinExistence type="predicted"/>
<gene>
    <name evidence="3" type="ORF">SDRG_09126</name>
</gene>
<dbReference type="OrthoDB" id="167288at2759"/>